<dbReference type="Proteomes" id="UP001056120">
    <property type="component" value="Linkage Group LG04"/>
</dbReference>
<accession>A0ACB9JG96</accession>
<proteinExistence type="predicted"/>
<dbReference type="EMBL" id="CM042021">
    <property type="protein sequence ID" value="KAI3819359.1"/>
    <property type="molecule type" value="Genomic_DNA"/>
</dbReference>
<name>A0ACB9JG96_9ASTR</name>
<protein>
    <submittedName>
        <fullName evidence="1">Uncharacterized protein</fullName>
    </submittedName>
</protein>
<gene>
    <name evidence="1" type="ORF">L1987_13188</name>
</gene>
<keyword evidence="2" id="KW-1185">Reference proteome</keyword>
<organism evidence="1 2">
    <name type="scientific">Smallanthus sonchifolius</name>
    <dbReference type="NCBI Taxonomy" id="185202"/>
    <lineage>
        <taxon>Eukaryota</taxon>
        <taxon>Viridiplantae</taxon>
        <taxon>Streptophyta</taxon>
        <taxon>Embryophyta</taxon>
        <taxon>Tracheophyta</taxon>
        <taxon>Spermatophyta</taxon>
        <taxon>Magnoliopsida</taxon>
        <taxon>eudicotyledons</taxon>
        <taxon>Gunneridae</taxon>
        <taxon>Pentapetalae</taxon>
        <taxon>asterids</taxon>
        <taxon>campanulids</taxon>
        <taxon>Asterales</taxon>
        <taxon>Asteraceae</taxon>
        <taxon>Asteroideae</taxon>
        <taxon>Heliantheae alliance</taxon>
        <taxon>Millerieae</taxon>
        <taxon>Smallanthus</taxon>
    </lineage>
</organism>
<reference evidence="1 2" key="2">
    <citation type="journal article" date="2022" name="Mol. Ecol. Resour.">
        <title>The genomes of chicory, endive, great burdock and yacon provide insights into Asteraceae paleo-polyploidization history and plant inulin production.</title>
        <authorList>
            <person name="Fan W."/>
            <person name="Wang S."/>
            <person name="Wang H."/>
            <person name="Wang A."/>
            <person name="Jiang F."/>
            <person name="Liu H."/>
            <person name="Zhao H."/>
            <person name="Xu D."/>
            <person name="Zhang Y."/>
        </authorList>
    </citation>
    <scope>NUCLEOTIDE SEQUENCE [LARGE SCALE GENOMIC DNA]</scope>
    <source>
        <strain evidence="2">cv. Yunnan</strain>
        <tissue evidence="1">Leaves</tissue>
    </source>
</reference>
<reference evidence="2" key="1">
    <citation type="journal article" date="2022" name="Mol. Ecol. Resour.">
        <title>The genomes of chicory, endive, great burdock and yacon provide insights into Asteraceae palaeo-polyploidization history and plant inulin production.</title>
        <authorList>
            <person name="Fan W."/>
            <person name="Wang S."/>
            <person name="Wang H."/>
            <person name="Wang A."/>
            <person name="Jiang F."/>
            <person name="Liu H."/>
            <person name="Zhao H."/>
            <person name="Xu D."/>
            <person name="Zhang Y."/>
        </authorList>
    </citation>
    <scope>NUCLEOTIDE SEQUENCE [LARGE SCALE GENOMIC DNA]</scope>
    <source>
        <strain evidence="2">cv. Yunnan</strain>
    </source>
</reference>
<evidence type="ECO:0000313" key="1">
    <source>
        <dbReference type="EMBL" id="KAI3819359.1"/>
    </source>
</evidence>
<evidence type="ECO:0000313" key="2">
    <source>
        <dbReference type="Proteomes" id="UP001056120"/>
    </source>
</evidence>
<comment type="caution">
    <text evidence="1">The sequence shown here is derived from an EMBL/GenBank/DDBJ whole genome shotgun (WGS) entry which is preliminary data.</text>
</comment>
<sequence>MVAMMTGGKEASIVVRFYCRNSSRVVQTVVGDGIRGKVVHVSRRKRRVLEDLVRDVVGPSIRTTEISLSG</sequence>